<accession>A0A6C0HVG1</accession>
<sequence length="46" mass="5081">MAARYGSSYNTKPTKLDIQPLTIKIIIGVLLMLLIVGLIFRAAISY</sequence>
<keyword evidence="1" id="KW-0472">Membrane</keyword>
<dbReference type="AlphaFoldDB" id="A0A6C0HVG1"/>
<proteinExistence type="predicted"/>
<name>A0A6C0HVG1_9ZZZZ</name>
<dbReference type="EMBL" id="MN740017">
    <property type="protein sequence ID" value="QHT84400.1"/>
    <property type="molecule type" value="Genomic_DNA"/>
</dbReference>
<feature type="transmembrane region" description="Helical" evidence="1">
    <location>
        <begin position="21"/>
        <end position="44"/>
    </location>
</feature>
<protein>
    <submittedName>
        <fullName evidence="2">Uncharacterized protein</fullName>
    </submittedName>
</protein>
<keyword evidence="1" id="KW-1133">Transmembrane helix</keyword>
<evidence type="ECO:0000313" key="2">
    <source>
        <dbReference type="EMBL" id="QHT84400.1"/>
    </source>
</evidence>
<keyword evidence="1" id="KW-0812">Transmembrane</keyword>
<reference evidence="2" key="1">
    <citation type="journal article" date="2020" name="Nature">
        <title>Giant virus diversity and host interactions through global metagenomics.</title>
        <authorList>
            <person name="Schulz F."/>
            <person name="Roux S."/>
            <person name="Paez-Espino D."/>
            <person name="Jungbluth S."/>
            <person name="Walsh D.A."/>
            <person name="Denef V.J."/>
            <person name="McMahon K.D."/>
            <person name="Konstantinidis K.T."/>
            <person name="Eloe-Fadrosh E.A."/>
            <person name="Kyrpides N.C."/>
            <person name="Woyke T."/>
        </authorList>
    </citation>
    <scope>NUCLEOTIDE SEQUENCE</scope>
    <source>
        <strain evidence="2">GVMAG-M-3300023184-177</strain>
    </source>
</reference>
<organism evidence="2">
    <name type="scientific">viral metagenome</name>
    <dbReference type="NCBI Taxonomy" id="1070528"/>
    <lineage>
        <taxon>unclassified sequences</taxon>
        <taxon>metagenomes</taxon>
        <taxon>organismal metagenomes</taxon>
    </lineage>
</organism>
<evidence type="ECO:0000256" key="1">
    <source>
        <dbReference type="SAM" id="Phobius"/>
    </source>
</evidence>